<organism evidence="2 3">
    <name type="scientific">Phialemonium atrogriseum</name>
    <dbReference type="NCBI Taxonomy" id="1093897"/>
    <lineage>
        <taxon>Eukaryota</taxon>
        <taxon>Fungi</taxon>
        <taxon>Dikarya</taxon>
        <taxon>Ascomycota</taxon>
        <taxon>Pezizomycotina</taxon>
        <taxon>Sordariomycetes</taxon>
        <taxon>Sordariomycetidae</taxon>
        <taxon>Cephalothecales</taxon>
        <taxon>Cephalothecaceae</taxon>
        <taxon>Phialemonium</taxon>
    </lineage>
</organism>
<dbReference type="RefSeq" id="XP_060282496.1">
    <property type="nucleotide sequence ID" value="XM_060426133.1"/>
</dbReference>
<gene>
    <name evidence="2" type="ORF">QBC33DRAFT_516184</name>
</gene>
<evidence type="ECO:0000313" key="2">
    <source>
        <dbReference type="EMBL" id="KAK1766283.1"/>
    </source>
</evidence>
<evidence type="ECO:0000313" key="3">
    <source>
        <dbReference type="Proteomes" id="UP001244011"/>
    </source>
</evidence>
<dbReference type="AlphaFoldDB" id="A0AAJ0BXG1"/>
<dbReference type="GeneID" id="85309320"/>
<feature type="region of interest" description="Disordered" evidence="1">
    <location>
        <begin position="222"/>
        <end position="261"/>
    </location>
</feature>
<proteinExistence type="predicted"/>
<keyword evidence="3" id="KW-1185">Reference proteome</keyword>
<comment type="caution">
    <text evidence="2">The sequence shown here is derived from an EMBL/GenBank/DDBJ whole genome shotgun (WGS) entry which is preliminary data.</text>
</comment>
<sequence length="276" mass="31648">MSRRAPTRWCREALLKPSRPHAEAGETAVVGDTCRIQVTKLAWQAPTDNFSTPKDSNVCDGHREFSKFKSAHLTVRGGLEPTRIPWAETNPGMHCRSPDAMGLLALLRKDRFCSRCLRVSQLKRKHKQFRSLVDKKLYCDGCKTKHPAGLFSATQRRMNWSWWKGSTRVCIAHEGYIRACQHVMIRWSDIESWGAQNGLHDTGEAQFLIPWTNTKRSYMVRNRLDRPRRNSVKDIGSANGRDDAPNRRKHSPGRRTIPGPPTIIWRLLTTHGCRRS</sequence>
<accession>A0AAJ0BXG1</accession>
<dbReference type="EMBL" id="MU839012">
    <property type="protein sequence ID" value="KAK1766283.1"/>
    <property type="molecule type" value="Genomic_DNA"/>
</dbReference>
<protein>
    <submittedName>
        <fullName evidence="2">Uncharacterized protein</fullName>
    </submittedName>
</protein>
<dbReference type="Proteomes" id="UP001244011">
    <property type="component" value="Unassembled WGS sequence"/>
</dbReference>
<feature type="compositionally biased region" description="Basic and acidic residues" evidence="1">
    <location>
        <begin position="222"/>
        <end position="232"/>
    </location>
</feature>
<evidence type="ECO:0000256" key="1">
    <source>
        <dbReference type="SAM" id="MobiDB-lite"/>
    </source>
</evidence>
<reference evidence="2" key="1">
    <citation type="submission" date="2023-06" db="EMBL/GenBank/DDBJ databases">
        <title>Genome-scale phylogeny and comparative genomics of the fungal order Sordariales.</title>
        <authorList>
            <consortium name="Lawrence Berkeley National Laboratory"/>
            <person name="Hensen N."/>
            <person name="Bonometti L."/>
            <person name="Westerberg I."/>
            <person name="Brannstrom I.O."/>
            <person name="Guillou S."/>
            <person name="Cros-Aarteil S."/>
            <person name="Calhoun S."/>
            <person name="Haridas S."/>
            <person name="Kuo A."/>
            <person name="Mondo S."/>
            <person name="Pangilinan J."/>
            <person name="Riley R."/>
            <person name="Labutti K."/>
            <person name="Andreopoulos B."/>
            <person name="Lipzen A."/>
            <person name="Chen C."/>
            <person name="Yanf M."/>
            <person name="Daum C."/>
            <person name="Ng V."/>
            <person name="Clum A."/>
            <person name="Steindorff A."/>
            <person name="Ohm R."/>
            <person name="Martin F."/>
            <person name="Silar P."/>
            <person name="Natvig D."/>
            <person name="Lalanne C."/>
            <person name="Gautier V."/>
            <person name="Ament-Velasquez S.L."/>
            <person name="Kruys A."/>
            <person name="Hutchinson M.I."/>
            <person name="Powell A.J."/>
            <person name="Barry K."/>
            <person name="Miller A.N."/>
            <person name="Grigoriev I.V."/>
            <person name="Debuchy R."/>
            <person name="Gladieux P."/>
            <person name="Thoren M.H."/>
            <person name="Johannesson H."/>
        </authorList>
    </citation>
    <scope>NUCLEOTIDE SEQUENCE</scope>
    <source>
        <strain evidence="2">8032-3</strain>
    </source>
</reference>
<name>A0AAJ0BXG1_9PEZI</name>